<dbReference type="InterPro" id="IPR001870">
    <property type="entry name" value="B30.2/SPRY"/>
</dbReference>
<organism evidence="2 3">
    <name type="scientific">Labeo rohita</name>
    <name type="common">Indian major carp</name>
    <name type="synonym">Cyprinus rohita</name>
    <dbReference type="NCBI Taxonomy" id="84645"/>
    <lineage>
        <taxon>Eukaryota</taxon>
        <taxon>Metazoa</taxon>
        <taxon>Chordata</taxon>
        <taxon>Craniata</taxon>
        <taxon>Vertebrata</taxon>
        <taxon>Euteleostomi</taxon>
        <taxon>Actinopterygii</taxon>
        <taxon>Neopterygii</taxon>
        <taxon>Teleostei</taxon>
        <taxon>Ostariophysi</taxon>
        <taxon>Cypriniformes</taxon>
        <taxon>Cyprinidae</taxon>
        <taxon>Labeoninae</taxon>
        <taxon>Labeonini</taxon>
        <taxon>Labeo</taxon>
    </lineage>
</organism>
<gene>
    <name evidence="2" type="ORF">H4Q32_006500</name>
</gene>
<dbReference type="SMART" id="SM00449">
    <property type="entry name" value="SPRY"/>
    <property type="match status" value="1"/>
</dbReference>
<name>A0ABQ8LR83_LABRO</name>
<evidence type="ECO:0000313" key="3">
    <source>
        <dbReference type="Proteomes" id="UP000830375"/>
    </source>
</evidence>
<dbReference type="SMART" id="SM00589">
    <property type="entry name" value="PRY"/>
    <property type="match status" value="1"/>
</dbReference>
<dbReference type="InterPro" id="IPR003877">
    <property type="entry name" value="SPRY_dom"/>
</dbReference>
<dbReference type="PANTHER" id="PTHR24103">
    <property type="entry name" value="E3 UBIQUITIN-PROTEIN LIGASE TRIM"/>
    <property type="match status" value="1"/>
</dbReference>
<dbReference type="InterPro" id="IPR013320">
    <property type="entry name" value="ConA-like_dom_sf"/>
</dbReference>
<sequence>MSSVLTQLQDTLKEKPTLTDLKWMQQYAVDVILDSDTAHHKLILSNDGKQVRYQDTEQKLPDNPKRFNTCPSVLGKEGFSSGKFYFEVQLKEKTEWTLGVARESTDKKGKITLCPEDGYWTVVLRNGNEYKACADPTVSLPLGVKPQQVGVFVDYKEGLVTFYDVESSSLIYSYTDQPFTGKIYPYFSPGSNHGGQNSVPLVITKDYKIPKTQDSCFELGKMQHSVWSQTPAILMKK</sequence>
<protein>
    <submittedName>
        <fullName evidence="2">E3 ubiquitin-protein ligase TRIM39</fullName>
    </submittedName>
</protein>
<dbReference type="SUPFAM" id="SSF49899">
    <property type="entry name" value="Concanavalin A-like lectins/glucanases"/>
    <property type="match status" value="1"/>
</dbReference>
<evidence type="ECO:0000313" key="2">
    <source>
        <dbReference type="EMBL" id="KAI2653124.1"/>
    </source>
</evidence>
<comment type="caution">
    <text evidence="2">The sequence shown here is derived from an EMBL/GenBank/DDBJ whole genome shotgun (WGS) entry which is preliminary data.</text>
</comment>
<dbReference type="Proteomes" id="UP000830375">
    <property type="component" value="Unassembled WGS sequence"/>
</dbReference>
<dbReference type="Pfam" id="PF00622">
    <property type="entry name" value="SPRY"/>
    <property type="match status" value="1"/>
</dbReference>
<evidence type="ECO:0000259" key="1">
    <source>
        <dbReference type="PROSITE" id="PS50188"/>
    </source>
</evidence>
<feature type="domain" description="B30.2/SPRY" evidence="1">
    <location>
        <begin position="11"/>
        <end position="208"/>
    </location>
</feature>
<dbReference type="InterPro" id="IPR043136">
    <property type="entry name" value="B30.2/SPRY_sf"/>
</dbReference>
<dbReference type="PROSITE" id="PS50188">
    <property type="entry name" value="B302_SPRY"/>
    <property type="match status" value="1"/>
</dbReference>
<accession>A0ABQ8LR83</accession>
<proteinExistence type="predicted"/>
<dbReference type="Gene3D" id="2.60.120.920">
    <property type="match status" value="1"/>
</dbReference>
<dbReference type="InterPro" id="IPR050143">
    <property type="entry name" value="TRIM/RBCC"/>
</dbReference>
<dbReference type="EMBL" id="JACTAM010000019">
    <property type="protein sequence ID" value="KAI2653124.1"/>
    <property type="molecule type" value="Genomic_DNA"/>
</dbReference>
<dbReference type="InterPro" id="IPR006574">
    <property type="entry name" value="PRY"/>
</dbReference>
<reference evidence="2 3" key="1">
    <citation type="submission" date="2022-01" db="EMBL/GenBank/DDBJ databases">
        <title>A high-quality chromosome-level genome assembly of rohu carp, Labeo rohita.</title>
        <authorList>
            <person name="Arick M.A. II"/>
            <person name="Hsu C.-Y."/>
            <person name="Magbanua Z."/>
            <person name="Pechanova O."/>
            <person name="Grover C."/>
            <person name="Miller E."/>
            <person name="Thrash A."/>
            <person name="Ezzel L."/>
            <person name="Alam S."/>
            <person name="Benzie J."/>
            <person name="Hamilton M."/>
            <person name="Karsi A."/>
            <person name="Lawrence M.L."/>
            <person name="Peterson D.G."/>
        </authorList>
    </citation>
    <scope>NUCLEOTIDE SEQUENCE [LARGE SCALE GENOMIC DNA]</scope>
    <source>
        <strain evidence="3">BAU-BD-2019</strain>
        <tissue evidence="2">Blood</tissue>
    </source>
</reference>
<keyword evidence="3" id="KW-1185">Reference proteome</keyword>
<dbReference type="CDD" id="cd13733">
    <property type="entry name" value="SPRY_PRY_C-I_1"/>
    <property type="match status" value="1"/>
</dbReference>
<dbReference type="InterPro" id="IPR003879">
    <property type="entry name" value="Butyrophylin_SPRY"/>
</dbReference>
<dbReference type="Pfam" id="PF13765">
    <property type="entry name" value="PRY"/>
    <property type="match status" value="1"/>
</dbReference>
<dbReference type="PRINTS" id="PR01407">
    <property type="entry name" value="BUTYPHLNCDUF"/>
</dbReference>